<sequence>MRPAPGDIVYAYRKPKPPSRRRFSFRFGLQHPVLRLTPWSHRDGDGNDWISVLPVPYGVLETRLNPHNVVLIPVVDCVSYKEAVPSDTLDVICRVLDGEHPRYPWIRPDTDGEEQRTDNAYPTVREALQQAH</sequence>
<dbReference type="RefSeq" id="WP_121159355.1">
    <property type="nucleotide sequence ID" value="NZ_RBKT01000001.1"/>
</dbReference>
<dbReference type="Proteomes" id="UP000277671">
    <property type="component" value="Unassembled WGS sequence"/>
</dbReference>
<evidence type="ECO:0000313" key="2">
    <source>
        <dbReference type="Proteomes" id="UP000277671"/>
    </source>
</evidence>
<evidence type="ECO:0000313" key="1">
    <source>
        <dbReference type="EMBL" id="RKR91220.1"/>
    </source>
</evidence>
<gene>
    <name evidence="1" type="ORF">BDK92_5613</name>
</gene>
<comment type="caution">
    <text evidence="1">The sequence shown here is derived from an EMBL/GenBank/DDBJ whole genome shotgun (WGS) entry which is preliminary data.</text>
</comment>
<organism evidence="1 2">
    <name type="scientific">Micromonospora pisi</name>
    <dbReference type="NCBI Taxonomy" id="589240"/>
    <lineage>
        <taxon>Bacteria</taxon>
        <taxon>Bacillati</taxon>
        <taxon>Actinomycetota</taxon>
        <taxon>Actinomycetes</taxon>
        <taxon>Micromonosporales</taxon>
        <taxon>Micromonosporaceae</taxon>
        <taxon>Micromonospora</taxon>
    </lineage>
</organism>
<dbReference type="OrthoDB" id="9896152at2"/>
<proteinExistence type="predicted"/>
<accession>A0A495JQF6</accession>
<dbReference type="EMBL" id="RBKT01000001">
    <property type="protein sequence ID" value="RKR91220.1"/>
    <property type="molecule type" value="Genomic_DNA"/>
</dbReference>
<dbReference type="AlphaFoldDB" id="A0A495JQF6"/>
<keyword evidence="2" id="KW-1185">Reference proteome</keyword>
<protein>
    <submittedName>
        <fullName evidence="1">Uncharacterized protein</fullName>
    </submittedName>
</protein>
<name>A0A495JQF6_9ACTN</name>
<reference evidence="1 2" key="1">
    <citation type="submission" date="2018-10" db="EMBL/GenBank/DDBJ databases">
        <title>Sequencing the genomes of 1000 actinobacteria strains.</title>
        <authorList>
            <person name="Klenk H.-P."/>
        </authorList>
    </citation>
    <scope>NUCLEOTIDE SEQUENCE [LARGE SCALE GENOMIC DNA]</scope>
    <source>
        <strain evidence="1 2">DSM 45175</strain>
    </source>
</reference>